<evidence type="ECO:0000256" key="3">
    <source>
        <dbReference type="ARBA" id="ARBA00022737"/>
    </source>
</evidence>
<evidence type="ECO:0000259" key="6">
    <source>
        <dbReference type="PROSITE" id="PS50206"/>
    </source>
</evidence>
<organism evidence="7 8">
    <name type="scientific">Caenorhabditis auriculariae</name>
    <dbReference type="NCBI Taxonomy" id="2777116"/>
    <lineage>
        <taxon>Eukaryota</taxon>
        <taxon>Metazoa</taxon>
        <taxon>Ecdysozoa</taxon>
        <taxon>Nematoda</taxon>
        <taxon>Chromadorea</taxon>
        <taxon>Rhabditida</taxon>
        <taxon>Rhabditina</taxon>
        <taxon>Rhabditomorpha</taxon>
        <taxon>Rhabditoidea</taxon>
        <taxon>Rhabditidae</taxon>
        <taxon>Peloderinae</taxon>
        <taxon>Caenorhabditis</taxon>
    </lineage>
</organism>
<reference evidence="7" key="1">
    <citation type="submission" date="2020-10" db="EMBL/GenBank/DDBJ databases">
        <authorList>
            <person name="Kikuchi T."/>
        </authorList>
    </citation>
    <scope>NUCLEOTIDE SEQUENCE</scope>
    <source>
        <strain evidence="7">NKZ352</strain>
    </source>
</reference>
<dbReference type="GO" id="GO:0004792">
    <property type="term" value="F:thiosulfate-cyanide sulfurtransferase activity"/>
    <property type="evidence" value="ECO:0007669"/>
    <property type="project" value="UniProtKB-EC"/>
</dbReference>
<dbReference type="SMART" id="SM00450">
    <property type="entry name" value="RHOD"/>
    <property type="match status" value="2"/>
</dbReference>
<dbReference type="SUPFAM" id="SSF52821">
    <property type="entry name" value="Rhodanese/Cell cycle control phosphatase"/>
    <property type="match status" value="2"/>
</dbReference>
<evidence type="ECO:0000256" key="4">
    <source>
        <dbReference type="ARBA" id="ARBA00047549"/>
    </source>
</evidence>
<dbReference type="CDD" id="cd01448">
    <property type="entry name" value="TST_Repeat_1"/>
    <property type="match status" value="1"/>
</dbReference>
<evidence type="ECO:0000256" key="2">
    <source>
        <dbReference type="ARBA" id="ARBA00022679"/>
    </source>
</evidence>
<feature type="domain" description="Rhodanese" evidence="6">
    <location>
        <begin position="229"/>
        <end position="343"/>
    </location>
</feature>
<dbReference type="Gene3D" id="3.40.250.10">
    <property type="entry name" value="Rhodanese-like domain"/>
    <property type="match status" value="2"/>
</dbReference>
<feature type="region of interest" description="Disordered" evidence="5">
    <location>
        <begin position="1"/>
        <end position="41"/>
    </location>
</feature>
<gene>
    <name evidence="7" type="ORF">CAUJ_LOCUS5710</name>
</gene>
<name>A0A8S1H2P7_9PELO</name>
<dbReference type="FunFam" id="3.40.250.10:FF:000058">
    <property type="entry name" value="MercaptoPyruvate SulfurTransferase homolog"/>
    <property type="match status" value="1"/>
</dbReference>
<keyword evidence="3" id="KW-0677">Repeat</keyword>
<dbReference type="InterPro" id="IPR036873">
    <property type="entry name" value="Rhodanese-like_dom_sf"/>
</dbReference>
<dbReference type="EC" id="2.8.1.1" evidence="1"/>
<feature type="compositionally biased region" description="Basic and acidic residues" evidence="5">
    <location>
        <begin position="1"/>
        <end position="13"/>
    </location>
</feature>
<comment type="catalytic activity">
    <reaction evidence="4">
        <text>thiosulfate + hydrogen cyanide = thiocyanate + sulfite + 2 H(+)</text>
        <dbReference type="Rhea" id="RHEA:16881"/>
        <dbReference type="ChEBI" id="CHEBI:15378"/>
        <dbReference type="ChEBI" id="CHEBI:17359"/>
        <dbReference type="ChEBI" id="CHEBI:18022"/>
        <dbReference type="ChEBI" id="CHEBI:18407"/>
        <dbReference type="ChEBI" id="CHEBI:33542"/>
        <dbReference type="EC" id="2.8.1.1"/>
    </reaction>
</comment>
<keyword evidence="8" id="KW-1185">Reference proteome</keyword>
<accession>A0A8S1H2P7</accession>
<keyword evidence="2" id="KW-0808">Transferase</keyword>
<dbReference type="OrthoDB" id="270167at2759"/>
<dbReference type="EMBL" id="CAJGYM010000012">
    <property type="protein sequence ID" value="CAD6189791.1"/>
    <property type="molecule type" value="Genomic_DNA"/>
</dbReference>
<dbReference type="PANTHER" id="PTHR11364:SF27">
    <property type="entry name" value="SULFURTRANSFERASE"/>
    <property type="match status" value="1"/>
</dbReference>
<evidence type="ECO:0000313" key="8">
    <source>
        <dbReference type="Proteomes" id="UP000835052"/>
    </source>
</evidence>
<dbReference type="PANTHER" id="PTHR11364">
    <property type="entry name" value="THIOSULFATE SULFERTANSFERASE"/>
    <property type="match status" value="1"/>
</dbReference>
<dbReference type="InterPro" id="IPR001763">
    <property type="entry name" value="Rhodanese-like_dom"/>
</dbReference>
<proteinExistence type="predicted"/>
<dbReference type="InterPro" id="IPR045078">
    <property type="entry name" value="TST/MPST-like"/>
</dbReference>
<evidence type="ECO:0000256" key="1">
    <source>
        <dbReference type="ARBA" id="ARBA00012245"/>
    </source>
</evidence>
<evidence type="ECO:0000313" key="7">
    <source>
        <dbReference type="EMBL" id="CAD6189791.1"/>
    </source>
</evidence>
<dbReference type="Proteomes" id="UP000835052">
    <property type="component" value="Unassembled WGS sequence"/>
</dbReference>
<evidence type="ECO:0000256" key="5">
    <source>
        <dbReference type="SAM" id="MobiDB-lite"/>
    </source>
</evidence>
<feature type="domain" description="Rhodanese" evidence="6">
    <location>
        <begin position="61"/>
        <end position="199"/>
    </location>
</feature>
<protein>
    <recommendedName>
        <fullName evidence="1">thiosulfate sulfurtransferase</fullName>
        <ecNumber evidence="1">2.8.1.1</ecNumber>
    </recommendedName>
</protein>
<sequence>MPPLDDRRARPSRLENVWSTLRSEDGPSKYQSNARPPSEHLANFSKMSVPETVEPQWVAANLGNIKLLDATYTMKPKMDPNEFKAKYYGKFGVMMHELKNQEYLAEHITGAAHFNADIAYYPTENERFALYDSKDFEQYVRRLGVNVGDHLVIYSRGPNGGIPFAARAWWTFRLYGHNTVSVMNGGLEAWKAITGVVKSGEDLISPGNWEAKPLDKTSLASFEEIPFDNLGSVVYLDGRPKELWTGKEPLGYPNSSATGSRVKGAKHFPLTEVIGPKGYKKKTDVDAAISKLNIQPGQQVILSCNLGVGAAALYLAFARSGIPAKVYNGSMHELAHRNPGVITEKGQ</sequence>
<dbReference type="PROSITE" id="PS50206">
    <property type="entry name" value="RHODANESE_3"/>
    <property type="match status" value="2"/>
</dbReference>
<dbReference type="AlphaFoldDB" id="A0A8S1H2P7"/>
<dbReference type="Pfam" id="PF00581">
    <property type="entry name" value="Rhodanese"/>
    <property type="match status" value="1"/>
</dbReference>
<dbReference type="GO" id="GO:0005739">
    <property type="term" value="C:mitochondrion"/>
    <property type="evidence" value="ECO:0007669"/>
    <property type="project" value="TreeGrafter"/>
</dbReference>
<comment type="caution">
    <text evidence="7">The sequence shown here is derived from an EMBL/GenBank/DDBJ whole genome shotgun (WGS) entry which is preliminary data.</text>
</comment>